<evidence type="ECO:0008006" key="4">
    <source>
        <dbReference type="Google" id="ProtNLM"/>
    </source>
</evidence>
<feature type="compositionally biased region" description="Basic and acidic residues" evidence="1">
    <location>
        <begin position="305"/>
        <end position="322"/>
    </location>
</feature>
<accession>A0A2N9VVL8</accession>
<dbReference type="AlphaFoldDB" id="A0A2N9VVL8"/>
<evidence type="ECO:0000313" key="2">
    <source>
        <dbReference type="EMBL" id="PIO43536.1"/>
    </source>
</evidence>
<dbReference type="EMBL" id="MZMT01000037">
    <property type="protein sequence ID" value="PIO43536.1"/>
    <property type="molecule type" value="Genomic_DNA"/>
</dbReference>
<evidence type="ECO:0000256" key="1">
    <source>
        <dbReference type="SAM" id="MobiDB-lite"/>
    </source>
</evidence>
<proteinExistence type="predicted"/>
<feature type="region of interest" description="Disordered" evidence="1">
    <location>
        <begin position="239"/>
        <end position="350"/>
    </location>
</feature>
<sequence>MRIRSSRMRITTPGRCMYRTFHLVVFAIGAILATTQLSFATSDICARMQQRLDQLNSGADPDDYELTLRRDRVEAALDANDCPVVDGPIGEEPQRDTPLYEEPQRDRPLREEPQREAAQPPSYDILGKEPEAIEPEMSTAPVYGGRYQTLCVRTCDGYYFPISYDTGAENFSRDQAQCQAQCPGAKLFYQPTEKQNPETMISLKGDVYKNMPNAFMFKRVGATATPQCACQKPAGNFKTLGNPQQVPVEPLKPAPTPEPAQTKPVEAKAEPASPVESKPGEPAPTAAPAAKPSSIIQLGEPATTKADKPKPLTEDKPIDPNRKVRVVGPTFLPDQAGAASRQAPDQKSAQ</sequence>
<evidence type="ECO:0000313" key="3">
    <source>
        <dbReference type="Proteomes" id="UP000232163"/>
    </source>
</evidence>
<comment type="caution">
    <text evidence="2">The sequence shown here is derived from an EMBL/GenBank/DDBJ whole genome shotgun (WGS) entry which is preliminary data.</text>
</comment>
<keyword evidence="3" id="KW-1185">Reference proteome</keyword>
<organism evidence="2 3">
    <name type="scientific">Phyllobacterium zundukense</name>
    <dbReference type="NCBI Taxonomy" id="1867719"/>
    <lineage>
        <taxon>Bacteria</taxon>
        <taxon>Pseudomonadati</taxon>
        <taxon>Pseudomonadota</taxon>
        <taxon>Alphaproteobacteria</taxon>
        <taxon>Hyphomicrobiales</taxon>
        <taxon>Phyllobacteriaceae</taxon>
        <taxon>Phyllobacterium</taxon>
    </lineage>
</organism>
<reference evidence="2 3" key="1">
    <citation type="journal article" date="2017" name="Int J Environ Stud">
        <title>Does the Miocene-Pliocene relict legume Oxytropis triphylla form nitrogen-fixing nodules with a combination of bacterial strains?</title>
        <authorList>
            <person name="Safronova V."/>
            <person name="Belimov A."/>
            <person name="Sazanova A."/>
            <person name="Kuznetsova I."/>
            <person name="Popova J."/>
            <person name="Andronov E."/>
            <person name="Verkhozina A."/>
            <person name="Tikhonovich I."/>
        </authorList>
    </citation>
    <scope>NUCLEOTIDE SEQUENCE [LARGE SCALE GENOMIC DNA]</scope>
    <source>
        <strain evidence="2 3">Tri-38</strain>
    </source>
</reference>
<dbReference type="Proteomes" id="UP000232163">
    <property type="component" value="Unassembled WGS sequence"/>
</dbReference>
<protein>
    <recommendedName>
        <fullName evidence="4">DUF2865 domain-containing protein</fullName>
    </recommendedName>
</protein>
<feature type="region of interest" description="Disordered" evidence="1">
    <location>
        <begin position="81"/>
        <end position="130"/>
    </location>
</feature>
<feature type="compositionally biased region" description="Basic and acidic residues" evidence="1">
    <location>
        <begin position="102"/>
        <end position="115"/>
    </location>
</feature>
<dbReference type="Pfam" id="PF11064">
    <property type="entry name" value="DUF2865"/>
    <property type="match status" value="1"/>
</dbReference>
<name>A0A2N9VVL8_9HYPH</name>
<gene>
    <name evidence="2" type="ORF">B5P45_16600</name>
</gene>
<feature type="compositionally biased region" description="Low complexity" evidence="1">
    <location>
        <begin position="283"/>
        <end position="292"/>
    </location>
</feature>
<dbReference type="InterPro" id="IPR021293">
    <property type="entry name" value="DUF2865"/>
</dbReference>